<feature type="domain" description="Amidohydrolase-related" evidence="2">
    <location>
        <begin position="122"/>
        <end position="478"/>
    </location>
</feature>
<dbReference type="Pfam" id="PF01979">
    <property type="entry name" value="Amidohydro_1"/>
    <property type="match status" value="1"/>
</dbReference>
<evidence type="ECO:0000313" key="3">
    <source>
        <dbReference type="EMBL" id="SEP18807.1"/>
    </source>
</evidence>
<protein>
    <submittedName>
        <fullName evidence="3">Imidazolonepropionase</fullName>
    </submittedName>
</protein>
<dbReference type="InterPro" id="IPR011059">
    <property type="entry name" value="Metal-dep_hydrolase_composite"/>
</dbReference>
<dbReference type="SUPFAM" id="SSF51556">
    <property type="entry name" value="Metallo-dependent hydrolases"/>
    <property type="match status" value="1"/>
</dbReference>
<accession>A0A1H8VUB3</accession>
<dbReference type="InterPro" id="IPR006680">
    <property type="entry name" value="Amidohydro-rel"/>
</dbReference>
<gene>
    <name evidence="3" type="ORF">SAMN04488052_11536</name>
</gene>
<dbReference type="STRING" id="406100.SAMN04488052_11536"/>
<dbReference type="InterPro" id="IPR051781">
    <property type="entry name" value="Metallo-dep_Hydrolase"/>
</dbReference>
<dbReference type="PANTHER" id="PTHR43135:SF3">
    <property type="entry name" value="ALPHA-D-RIBOSE 1-METHYLPHOSPHONATE 5-TRIPHOSPHATE DIPHOSPHATASE"/>
    <property type="match status" value="1"/>
</dbReference>
<keyword evidence="1" id="KW-0472">Membrane</keyword>
<dbReference type="Proteomes" id="UP000199657">
    <property type="component" value="Unassembled WGS sequence"/>
</dbReference>
<dbReference type="CDD" id="cd01299">
    <property type="entry name" value="Met_dep_hydrolase_A"/>
    <property type="match status" value="1"/>
</dbReference>
<dbReference type="RefSeq" id="WP_091646476.1">
    <property type="nucleotide sequence ID" value="NZ_FOEG01000015.1"/>
</dbReference>
<dbReference type="InterPro" id="IPR057744">
    <property type="entry name" value="OTAase-like"/>
</dbReference>
<dbReference type="AlphaFoldDB" id="A0A1H8VUB3"/>
<evidence type="ECO:0000256" key="1">
    <source>
        <dbReference type="SAM" id="Phobius"/>
    </source>
</evidence>
<dbReference type="PANTHER" id="PTHR43135">
    <property type="entry name" value="ALPHA-D-RIBOSE 1-METHYLPHOSPHONATE 5-TRIPHOSPHATE DIPHOSPHATASE"/>
    <property type="match status" value="1"/>
</dbReference>
<name>A0A1H8VUB3_9GAMM</name>
<dbReference type="EMBL" id="FOEG01000015">
    <property type="protein sequence ID" value="SEP18807.1"/>
    <property type="molecule type" value="Genomic_DNA"/>
</dbReference>
<evidence type="ECO:0000313" key="4">
    <source>
        <dbReference type="Proteomes" id="UP000199657"/>
    </source>
</evidence>
<dbReference type="Gene3D" id="2.30.40.10">
    <property type="entry name" value="Urease, subunit C, domain 1"/>
    <property type="match status" value="1"/>
</dbReference>
<evidence type="ECO:0000259" key="2">
    <source>
        <dbReference type="Pfam" id="PF01979"/>
    </source>
</evidence>
<dbReference type="OrthoDB" id="9782972at2"/>
<dbReference type="Gene3D" id="3.20.20.140">
    <property type="entry name" value="Metal-dependent hydrolases"/>
    <property type="match status" value="1"/>
</dbReference>
<keyword evidence="4" id="KW-1185">Reference proteome</keyword>
<sequence>MAASAHACCGQAHGFECLCGHPRVQAGFRRLEMDIQRRMVLGGMAAAVGLYAGFGTSPLLMAEAPKRDPRPLLLTNLRLFDGHRLELQQGRAVLVGGDRIKDVIAADAAPENVRRIDCQGHVLMPGLIDAHWHSTLCGVSQVTAMTADIAYVHLVAAREAERTLLRGFTTVRDVGGPAFALKQAIDEGVMAGPRIFPAGAMISQTSGHGDFRLLNELPRAGDGDLSYTERAGVAAIADGGDAVLRRTREQLMRGASQIKLMAGGGVASPYDPLDSAQFTEQELRAAVDAASDWGTYVTVHVYTPGGIQRAIRAGVRCIEHGQLADEETVRMMADHDIWWSLQPFLQDEDANVYPDAARQALQAEVAEGTERAFELADKHNVRTGFGTDILMSPGKTESQGRQLAKLTRWMEPLSVLRKATAGNGELLALSGDRAPYEGKLGVIEPGALADLLLVDGNPEEDLTFLDTPDTSLKLILKGGGIHANRLDGDAA</sequence>
<dbReference type="GO" id="GO:0016810">
    <property type="term" value="F:hydrolase activity, acting on carbon-nitrogen (but not peptide) bonds"/>
    <property type="evidence" value="ECO:0007669"/>
    <property type="project" value="InterPro"/>
</dbReference>
<keyword evidence="1" id="KW-0812">Transmembrane</keyword>
<proteinExistence type="predicted"/>
<keyword evidence="1" id="KW-1133">Transmembrane helix</keyword>
<dbReference type="SUPFAM" id="SSF51338">
    <property type="entry name" value="Composite domain of metallo-dependent hydrolases"/>
    <property type="match status" value="1"/>
</dbReference>
<feature type="transmembrane region" description="Helical" evidence="1">
    <location>
        <begin position="39"/>
        <end position="61"/>
    </location>
</feature>
<organism evidence="3 4">
    <name type="scientific">Aquisalimonas asiatica</name>
    <dbReference type="NCBI Taxonomy" id="406100"/>
    <lineage>
        <taxon>Bacteria</taxon>
        <taxon>Pseudomonadati</taxon>
        <taxon>Pseudomonadota</taxon>
        <taxon>Gammaproteobacteria</taxon>
        <taxon>Chromatiales</taxon>
        <taxon>Ectothiorhodospiraceae</taxon>
        <taxon>Aquisalimonas</taxon>
    </lineage>
</organism>
<dbReference type="InterPro" id="IPR032466">
    <property type="entry name" value="Metal_Hydrolase"/>
</dbReference>
<reference evidence="3 4" key="1">
    <citation type="submission" date="2016-10" db="EMBL/GenBank/DDBJ databases">
        <authorList>
            <person name="de Groot N.N."/>
        </authorList>
    </citation>
    <scope>NUCLEOTIDE SEQUENCE [LARGE SCALE GENOMIC DNA]</scope>
    <source>
        <strain evidence="3 4">CGMCC 1.6291</strain>
    </source>
</reference>